<keyword evidence="3" id="KW-1185">Reference proteome</keyword>
<reference evidence="2" key="1">
    <citation type="submission" date="2020-01" db="EMBL/GenBank/DDBJ databases">
        <title>Genome sequence of Kobresia littledalei, the first chromosome-level genome in the family Cyperaceae.</title>
        <authorList>
            <person name="Qu G."/>
        </authorList>
    </citation>
    <scope>NUCLEOTIDE SEQUENCE</scope>
    <source>
        <strain evidence="2">C.B.Clarke</strain>
        <tissue evidence="2">Leaf</tissue>
    </source>
</reference>
<feature type="compositionally biased region" description="Low complexity" evidence="1">
    <location>
        <begin position="1"/>
        <end position="15"/>
    </location>
</feature>
<name>A0A833QQ98_9POAL</name>
<comment type="caution">
    <text evidence="2">The sequence shown here is derived from an EMBL/GenBank/DDBJ whole genome shotgun (WGS) entry which is preliminary data.</text>
</comment>
<evidence type="ECO:0000313" key="3">
    <source>
        <dbReference type="Proteomes" id="UP000623129"/>
    </source>
</evidence>
<dbReference type="AlphaFoldDB" id="A0A833QQ98"/>
<evidence type="ECO:0000313" key="2">
    <source>
        <dbReference type="EMBL" id="KAF3330595.1"/>
    </source>
</evidence>
<dbReference type="Proteomes" id="UP000623129">
    <property type="component" value="Unassembled WGS sequence"/>
</dbReference>
<sequence length="102" mass="11192">MVKSISSTSDSSSTSPGRHPTLHDASPVASLLGRLPIRVPIWGIRRGKRFRVVGSAKERRETGNPISIHLHNSHFPLSSLNPLSLSGNRIACPHMDLPFNMF</sequence>
<accession>A0A833QQ98</accession>
<gene>
    <name evidence="2" type="ORF">FCM35_KLT03949</name>
</gene>
<proteinExistence type="predicted"/>
<feature type="region of interest" description="Disordered" evidence="1">
    <location>
        <begin position="1"/>
        <end position="25"/>
    </location>
</feature>
<organism evidence="2 3">
    <name type="scientific">Carex littledalei</name>
    <dbReference type="NCBI Taxonomy" id="544730"/>
    <lineage>
        <taxon>Eukaryota</taxon>
        <taxon>Viridiplantae</taxon>
        <taxon>Streptophyta</taxon>
        <taxon>Embryophyta</taxon>
        <taxon>Tracheophyta</taxon>
        <taxon>Spermatophyta</taxon>
        <taxon>Magnoliopsida</taxon>
        <taxon>Liliopsida</taxon>
        <taxon>Poales</taxon>
        <taxon>Cyperaceae</taxon>
        <taxon>Cyperoideae</taxon>
        <taxon>Cariceae</taxon>
        <taxon>Carex</taxon>
        <taxon>Carex subgen. Euthyceras</taxon>
    </lineage>
</organism>
<evidence type="ECO:0000256" key="1">
    <source>
        <dbReference type="SAM" id="MobiDB-lite"/>
    </source>
</evidence>
<dbReference type="EMBL" id="SWLB01000013">
    <property type="protein sequence ID" value="KAF3330595.1"/>
    <property type="molecule type" value="Genomic_DNA"/>
</dbReference>
<protein>
    <submittedName>
        <fullName evidence="2">Uncharacterized protein</fullName>
    </submittedName>
</protein>